<dbReference type="SUPFAM" id="SSF51679">
    <property type="entry name" value="Bacterial luciferase-like"/>
    <property type="match status" value="1"/>
</dbReference>
<proteinExistence type="predicted"/>
<gene>
    <name evidence="3" type="ORF">UFOPK1493_03922</name>
</gene>
<accession>A0A6J6G5C5</accession>
<sequence length="323" mass="33589">MAPNDTAAEVAGTGAAGAPLRIGVVPASGLHDADVHERARVMGRIAAAGLDGVLQADHVSFRNGSGTDAIVMMAGLSGAHPSLGLHIGVYLLPLRHPVTVARSLATLAQLAPGRVVFGVGIGGEDRHEVEVCGVDPRTRGRRCDSSLTVLRALLAGETVTHHDEFVSIDDCRIVPAPVPPIPVLVGGRSDAAVRRAGRFGDGWLGAWCSPRRFVEAMGICAEVAAASGRGAVAWRHKYQPWVGLGATTEEGRRHAAAAMERFYGLPFAAFERYTPCGTPADVAEALAPYVAAGVREFDLSLCAADTDEAIAMAGEVKRLLAAG</sequence>
<dbReference type="InterPro" id="IPR011251">
    <property type="entry name" value="Luciferase-like_dom"/>
</dbReference>
<keyword evidence="1" id="KW-0560">Oxidoreductase</keyword>
<feature type="domain" description="Luciferase-like" evidence="2">
    <location>
        <begin position="34"/>
        <end position="263"/>
    </location>
</feature>
<dbReference type="InterPro" id="IPR036661">
    <property type="entry name" value="Luciferase-like_sf"/>
</dbReference>
<dbReference type="PANTHER" id="PTHR43244">
    <property type="match status" value="1"/>
</dbReference>
<dbReference type="EMBL" id="CAEZSR010000258">
    <property type="protein sequence ID" value="CAB4594463.1"/>
    <property type="molecule type" value="Genomic_DNA"/>
</dbReference>
<dbReference type="Gene3D" id="3.20.20.30">
    <property type="entry name" value="Luciferase-like domain"/>
    <property type="match status" value="1"/>
</dbReference>
<dbReference type="PANTHER" id="PTHR43244:SF1">
    <property type="entry name" value="5,10-METHYLENETETRAHYDROMETHANOPTERIN REDUCTASE"/>
    <property type="match status" value="1"/>
</dbReference>
<organism evidence="3">
    <name type="scientific">freshwater metagenome</name>
    <dbReference type="NCBI Taxonomy" id="449393"/>
    <lineage>
        <taxon>unclassified sequences</taxon>
        <taxon>metagenomes</taxon>
        <taxon>ecological metagenomes</taxon>
    </lineage>
</organism>
<dbReference type="InterPro" id="IPR050564">
    <property type="entry name" value="F420-G6PD/mer"/>
</dbReference>
<dbReference type="GO" id="GO:0016705">
    <property type="term" value="F:oxidoreductase activity, acting on paired donors, with incorporation or reduction of molecular oxygen"/>
    <property type="evidence" value="ECO:0007669"/>
    <property type="project" value="InterPro"/>
</dbReference>
<dbReference type="AlphaFoldDB" id="A0A6J6G5C5"/>
<evidence type="ECO:0000259" key="2">
    <source>
        <dbReference type="Pfam" id="PF00296"/>
    </source>
</evidence>
<reference evidence="3" key="1">
    <citation type="submission" date="2020-05" db="EMBL/GenBank/DDBJ databases">
        <authorList>
            <person name="Chiriac C."/>
            <person name="Salcher M."/>
            <person name="Ghai R."/>
            <person name="Kavagutti S V."/>
        </authorList>
    </citation>
    <scope>NUCLEOTIDE SEQUENCE</scope>
</reference>
<dbReference type="Pfam" id="PF00296">
    <property type="entry name" value="Bac_luciferase"/>
    <property type="match status" value="1"/>
</dbReference>
<evidence type="ECO:0000313" key="3">
    <source>
        <dbReference type="EMBL" id="CAB4594463.1"/>
    </source>
</evidence>
<protein>
    <submittedName>
        <fullName evidence="3">Unannotated protein</fullName>
    </submittedName>
</protein>
<evidence type="ECO:0000256" key="1">
    <source>
        <dbReference type="ARBA" id="ARBA00023002"/>
    </source>
</evidence>
<name>A0A6J6G5C5_9ZZZZ</name>